<organism evidence="2 4">
    <name type="scientific">Didymodactylos carnosus</name>
    <dbReference type="NCBI Taxonomy" id="1234261"/>
    <lineage>
        <taxon>Eukaryota</taxon>
        <taxon>Metazoa</taxon>
        <taxon>Spiralia</taxon>
        <taxon>Gnathifera</taxon>
        <taxon>Rotifera</taxon>
        <taxon>Eurotatoria</taxon>
        <taxon>Bdelloidea</taxon>
        <taxon>Philodinida</taxon>
        <taxon>Philodinidae</taxon>
        <taxon>Didymodactylos</taxon>
    </lineage>
</organism>
<dbReference type="SUPFAM" id="SSF103657">
    <property type="entry name" value="BAR/IMD domain-like"/>
    <property type="match status" value="1"/>
</dbReference>
<proteinExistence type="predicted"/>
<dbReference type="EMBL" id="CAJOBC010109880">
    <property type="protein sequence ID" value="CAF4521606.1"/>
    <property type="molecule type" value="Genomic_DNA"/>
</dbReference>
<dbReference type="Proteomes" id="UP000663829">
    <property type="component" value="Unassembled WGS sequence"/>
</dbReference>
<evidence type="ECO:0000256" key="1">
    <source>
        <dbReference type="SAM" id="Coils"/>
    </source>
</evidence>
<feature type="non-terminal residue" evidence="2">
    <location>
        <position position="1"/>
    </location>
</feature>
<accession>A0A816CVR4</accession>
<reference evidence="2" key="1">
    <citation type="submission" date="2021-02" db="EMBL/GenBank/DDBJ databases">
        <authorList>
            <person name="Nowell W R."/>
        </authorList>
    </citation>
    <scope>NUCLEOTIDE SEQUENCE</scope>
</reference>
<dbReference type="EMBL" id="CAJNOQ010042346">
    <property type="protein sequence ID" value="CAF1626895.1"/>
    <property type="molecule type" value="Genomic_DNA"/>
</dbReference>
<evidence type="ECO:0000313" key="2">
    <source>
        <dbReference type="EMBL" id="CAF1626895.1"/>
    </source>
</evidence>
<sequence length="194" mass="22818">MNPISTACHSLILEWSRMATLISSRVEKFRKKITKNNLDKLCEQKLESRKFLENEKKKFENVRRKAQCDLADIQSKYLAQASKFKKLNENSKNSEETQQKTAELHRIHNEYILKLKEANFAEEQYINSLKSVLVYHEDAQKILNNSWKQVLMELAEYMDCTRSEFKDITSKSHNIVTDIVTDSCYDELCIKNNT</sequence>
<dbReference type="Proteomes" id="UP000681722">
    <property type="component" value="Unassembled WGS sequence"/>
</dbReference>
<dbReference type="InterPro" id="IPR027267">
    <property type="entry name" value="AH/BAR_dom_sf"/>
</dbReference>
<comment type="caution">
    <text evidence="2">The sequence shown here is derived from an EMBL/GenBank/DDBJ whole genome shotgun (WGS) entry which is preliminary data.</text>
</comment>
<keyword evidence="4" id="KW-1185">Reference proteome</keyword>
<evidence type="ECO:0000313" key="4">
    <source>
        <dbReference type="Proteomes" id="UP000663829"/>
    </source>
</evidence>
<dbReference type="Gene3D" id="1.20.1270.60">
    <property type="entry name" value="Arfaptin homology (AH) domain/BAR domain"/>
    <property type="match status" value="1"/>
</dbReference>
<name>A0A816CVR4_9BILA</name>
<gene>
    <name evidence="2" type="ORF">GPM918_LOCUS44097</name>
    <name evidence="3" type="ORF">SRO942_LOCUS45795</name>
</gene>
<protein>
    <recommendedName>
        <fullName evidence="5">F-BAR domain-containing protein</fullName>
    </recommendedName>
</protein>
<evidence type="ECO:0000313" key="3">
    <source>
        <dbReference type="EMBL" id="CAF4521606.1"/>
    </source>
</evidence>
<feature type="coiled-coil region" evidence="1">
    <location>
        <begin position="35"/>
        <end position="76"/>
    </location>
</feature>
<keyword evidence="1" id="KW-0175">Coiled coil</keyword>
<evidence type="ECO:0008006" key="5">
    <source>
        <dbReference type="Google" id="ProtNLM"/>
    </source>
</evidence>
<dbReference type="AlphaFoldDB" id="A0A816CVR4"/>